<dbReference type="PANTHER" id="PTHR40849:SF2">
    <property type="entry name" value="RGS DOMAIN-CONTAINING PROTEIN"/>
    <property type="match status" value="1"/>
</dbReference>
<dbReference type="Proteomes" id="UP000626109">
    <property type="component" value="Unassembled WGS sequence"/>
</dbReference>
<feature type="non-terminal residue" evidence="2">
    <location>
        <position position="809"/>
    </location>
</feature>
<name>A0A813LML8_POLGL</name>
<comment type="caution">
    <text evidence="2">The sequence shown here is derived from an EMBL/GenBank/DDBJ whole genome shotgun (WGS) entry which is preliminary data.</text>
</comment>
<feature type="non-terminal residue" evidence="2">
    <location>
        <position position="1"/>
    </location>
</feature>
<evidence type="ECO:0000256" key="1">
    <source>
        <dbReference type="SAM" id="Phobius"/>
    </source>
</evidence>
<dbReference type="EMBL" id="CAJNNW010036359">
    <property type="protein sequence ID" value="CAE8733571.1"/>
    <property type="molecule type" value="Genomic_DNA"/>
</dbReference>
<evidence type="ECO:0008006" key="4">
    <source>
        <dbReference type="Google" id="ProtNLM"/>
    </source>
</evidence>
<evidence type="ECO:0000313" key="2">
    <source>
        <dbReference type="EMBL" id="CAE8733571.1"/>
    </source>
</evidence>
<feature type="transmembrane region" description="Helical" evidence="1">
    <location>
        <begin position="380"/>
        <end position="409"/>
    </location>
</feature>
<feature type="transmembrane region" description="Helical" evidence="1">
    <location>
        <begin position="563"/>
        <end position="583"/>
    </location>
</feature>
<reference evidence="2" key="1">
    <citation type="submission" date="2021-02" db="EMBL/GenBank/DDBJ databases">
        <authorList>
            <person name="Dougan E. K."/>
            <person name="Rhodes N."/>
            <person name="Thang M."/>
            <person name="Chan C."/>
        </authorList>
    </citation>
    <scope>NUCLEOTIDE SEQUENCE</scope>
</reference>
<accession>A0A813LML8</accession>
<dbReference type="AlphaFoldDB" id="A0A813LML8"/>
<organism evidence="2 3">
    <name type="scientific">Polarella glacialis</name>
    <name type="common">Dinoflagellate</name>
    <dbReference type="NCBI Taxonomy" id="89957"/>
    <lineage>
        <taxon>Eukaryota</taxon>
        <taxon>Sar</taxon>
        <taxon>Alveolata</taxon>
        <taxon>Dinophyceae</taxon>
        <taxon>Suessiales</taxon>
        <taxon>Suessiaceae</taxon>
        <taxon>Polarella</taxon>
    </lineage>
</organism>
<keyword evidence="1" id="KW-1133">Transmembrane helix</keyword>
<evidence type="ECO:0000313" key="3">
    <source>
        <dbReference type="Proteomes" id="UP000626109"/>
    </source>
</evidence>
<protein>
    <recommendedName>
        <fullName evidence="4">PX domain-containing protein</fullName>
    </recommendedName>
</protein>
<proteinExistence type="predicted"/>
<dbReference type="PANTHER" id="PTHR40849">
    <property type="entry name" value="C2 CALCIUM-DEPENDENT MEMBRANE TARGETING"/>
    <property type="match status" value="1"/>
</dbReference>
<gene>
    <name evidence="2" type="ORF">PGLA2088_LOCUS46893</name>
</gene>
<keyword evidence="1" id="KW-0812">Transmembrane</keyword>
<keyword evidence="1" id="KW-0472">Membrane</keyword>
<sequence length="809" mass="90702">AYYAVHTNEKRSTVTLNQKSRFGIGDVYFLAIAMGMCEVVEGDIKRLSERAVHMVSGQKIEADVCLKLYGFNGNFDVDRLMNIKSMFGWWPDEDFRRFVIAEPIGVNATQFGGTSFSPGIRAWVEQSAHFLWYPSDWQIIINCGLMPKHPADPENDRPAYVVDARHGTSCTIAVSTVIQALATSESERQRRAHHVPGDLKRRKQLECHPMQRFLDECRGEWEDYGRKWKGVVRRGTSDVEDTSPRAAREALGRENLAGSLAFQGAKPPSQAKVNLLEVTAPVRRKLLVHLRDMLKGRMLSDPAMWTWLRSAAGTAIDQMWGDFAHEVERGLHATLVQQQAESDAAGPSGRFSCWWRFRAFVLHHYLPHNRSFFGKLQDPVYIAIYLATLIPIHGVRVTIFAVILLMLMFPGPPDEFQMINFILLFKGMQFLTSGLIAMGLASFKYFRCFSWYKEDPLSCIDASGPGASAMGLAVDYLGSITLVWIAFSLLPASRSLTQRHTALDQDGAGGRLRHLLFYDMKCFAVSLLALFLLTAATCDDVRLESGVVQQFSQLIGQRQFRENVFWCTVIYSLLSLPFTAFAIPGLQTILTHSDPTGYNRQGACVVWRLAHASANQVPRAPEQAYDPFDWYAKVATKVFTVMERGREARGVEEVASWEFRDLSRGLWLKLFRRSQEARAGPASAESPSSAPADGKVASFMRQVTSLGREARGGDSPYRFGDFGRGLYWTVKAGRRDSDCPSCPAASVHQVPLGVSSVRFVPEDEEEIDGHVFFCIEVIAEGSLDAEGGAEPWRVRRRYGQFRELALKLG</sequence>
<feature type="transmembrane region" description="Helical" evidence="1">
    <location>
        <begin position="421"/>
        <end position="446"/>
    </location>
</feature>